<proteinExistence type="predicted"/>
<evidence type="ECO:0000313" key="2">
    <source>
        <dbReference type="Proteomes" id="UP001595699"/>
    </source>
</evidence>
<keyword evidence="2" id="KW-1185">Reference proteome</keyword>
<name>A0ABV7YC72_9ACTN</name>
<dbReference type="SUPFAM" id="SSF89372">
    <property type="entry name" value="Fucose-specific lectin"/>
    <property type="match status" value="1"/>
</dbReference>
<gene>
    <name evidence="1" type="ORF">ACFOUW_18035</name>
</gene>
<sequence>MRKTLAQVGIGVVAAALVLAVFGVGSWIGNRDVAPAATGAELQVISQANGGLWHSLRRANGAWTAFGNVYGETGNPGTTSLVATTKLGTDLAVVSVVSGRVFVTARHANGFWDGIAKIGECGAVSSVAAAGVGGELHVFAVTDDGTRLSWATRKADLTWSPFVDAFAVAGTPPGEVTDVAATEVGGLLHVAVVADGALHSATRQADGTWSPFAPVPGLTGTADKVSLTDVNGTLTLVATANQGEAIATATKTGATWSAFTAIPTNGVTGAVTSISAASVANALHLVVATETAVLHSTRTGDTWATFGQVGTNQPPGPTLDLGASGV</sequence>
<dbReference type="Gene3D" id="2.120.10.70">
    <property type="entry name" value="Fucose-specific lectin"/>
    <property type="match status" value="1"/>
</dbReference>
<comment type="caution">
    <text evidence="1">The sequence shown here is derived from an EMBL/GenBank/DDBJ whole genome shotgun (WGS) entry which is preliminary data.</text>
</comment>
<accession>A0ABV7YC72</accession>
<protein>
    <recommendedName>
        <fullName evidence="3">LigA protein</fullName>
    </recommendedName>
</protein>
<dbReference type="RefSeq" id="WP_205122746.1">
    <property type="nucleotide sequence ID" value="NZ_JAFBCM010000001.1"/>
</dbReference>
<dbReference type="EMBL" id="JBHRZH010000016">
    <property type="protein sequence ID" value="MFC3762748.1"/>
    <property type="molecule type" value="Genomic_DNA"/>
</dbReference>
<evidence type="ECO:0008006" key="3">
    <source>
        <dbReference type="Google" id="ProtNLM"/>
    </source>
</evidence>
<dbReference type="Proteomes" id="UP001595699">
    <property type="component" value="Unassembled WGS sequence"/>
</dbReference>
<evidence type="ECO:0000313" key="1">
    <source>
        <dbReference type="EMBL" id="MFC3762748.1"/>
    </source>
</evidence>
<organism evidence="1 2">
    <name type="scientific">Tenggerimyces flavus</name>
    <dbReference type="NCBI Taxonomy" id="1708749"/>
    <lineage>
        <taxon>Bacteria</taxon>
        <taxon>Bacillati</taxon>
        <taxon>Actinomycetota</taxon>
        <taxon>Actinomycetes</taxon>
        <taxon>Propionibacteriales</taxon>
        <taxon>Nocardioidaceae</taxon>
        <taxon>Tenggerimyces</taxon>
    </lineage>
</organism>
<reference evidence="2" key="1">
    <citation type="journal article" date="2019" name="Int. J. Syst. Evol. Microbiol.">
        <title>The Global Catalogue of Microorganisms (GCM) 10K type strain sequencing project: providing services to taxonomists for standard genome sequencing and annotation.</title>
        <authorList>
            <consortium name="The Broad Institute Genomics Platform"/>
            <consortium name="The Broad Institute Genome Sequencing Center for Infectious Disease"/>
            <person name="Wu L."/>
            <person name="Ma J."/>
        </authorList>
    </citation>
    <scope>NUCLEOTIDE SEQUENCE [LARGE SCALE GENOMIC DNA]</scope>
    <source>
        <strain evidence="2">CGMCC 4.7241</strain>
    </source>
</reference>